<accession>A0A1B6IAJ5</accession>
<feature type="compositionally biased region" description="Polar residues" evidence="1">
    <location>
        <begin position="194"/>
        <end position="211"/>
    </location>
</feature>
<feature type="region of interest" description="Disordered" evidence="1">
    <location>
        <begin position="465"/>
        <end position="568"/>
    </location>
</feature>
<dbReference type="EMBL" id="GECU01023745">
    <property type="protein sequence ID" value="JAS83961.1"/>
    <property type="molecule type" value="Transcribed_RNA"/>
</dbReference>
<feature type="compositionally biased region" description="Acidic residues" evidence="1">
    <location>
        <begin position="213"/>
        <end position="233"/>
    </location>
</feature>
<feature type="compositionally biased region" description="Basic and acidic residues" evidence="1">
    <location>
        <begin position="153"/>
        <end position="164"/>
    </location>
</feature>
<gene>
    <name evidence="2" type="ORF">g.55040</name>
</gene>
<proteinExistence type="predicted"/>
<dbReference type="AlphaFoldDB" id="A0A1B6IAJ5"/>
<name>A0A1B6IAJ5_9HEMI</name>
<evidence type="ECO:0000256" key="1">
    <source>
        <dbReference type="SAM" id="MobiDB-lite"/>
    </source>
</evidence>
<evidence type="ECO:0000313" key="2">
    <source>
        <dbReference type="EMBL" id="JAS83961.1"/>
    </source>
</evidence>
<organism evidence="2">
    <name type="scientific">Homalodisca liturata</name>
    <dbReference type="NCBI Taxonomy" id="320908"/>
    <lineage>
        <taxon>Eukaryota</taxon>
        <taxon>Metazoa</taxon>
        <taxon>Ecdysozoa</taxon>
        <taxon>Arthropoda</taxon>
        <taxon>Hexapoda</taxon>
        <taxon>Insecta</taxon>
        <taxon>Pterygota</taxon>
        <taxon>Neoptera</taxon>
        <taxon>Paraneoptera</taxon>
        <taxon>Hemiptera</taxon>
        <taxon>Auchenorrhyncha</taxon>
        <taxon>Membracoidea</taxon>
        <taxon>Cicadellidae</taxon>
        <taxon>Cicadellinae</taxon>
        <taxon>Proconiini</taxon>
        <taxon>Homalodisca</taxon>
    </lineage>
</organism>
<feature type="non-terminal residue" evidence="2">
    <location>
        <position position="1"/>
    </location>
</feature>
<feature type="non-terminal residue" evidence="2">
    <location>
        <position position="568"/>
    </location>
</feature>
<feature type="compositionally biased region" description="Polar residues" evidence="1">
    <location>
        <begin position="516"/>
        <end position="537"/>
    </location>
</feature>
<feature type="compositionally biased region" description="Acidic residues" evidence="1">
    <location>
        <begin position="139"/>
        <end position="152"/>
    </location>
</feature>
<feature type="compositionally biased region" description="Low complexity" evidence="1">
    <location>
        <begin position="545"/>
        <end position="556"/>
    </location>
</feature>
<sequence>DLSVFTESDKSESFKKKHTPLTCTTESVECSIQEERETCSFSESIKSVALEEEKEESILIASSAEPLLFTTTKDDTIADLDLKMTEDESVIEKDKTCMMESEEAAEPLYENLKPLPFHVEENIEEEVTNQYNEDLREGDVEDIYDDIIEDKEDFSSDEDKKSESQGESGEDNDSDVICLGSGSDEERQKKSAILLTSHTKVSDFSKQNLQVDETLDFEDETSDVDDDKDCNDEDSYHESSEGNYDSSENEIQEHNTEMSYSDSSEEDNHQGNRSWKSQRKDFESEGSSEKEDIASDENTIESPPYELIGQDSQSNSHFQTQMENLKSVVDENTKQPIYHGCSDLNKAEIETDKSADHIKAEMSSFEDLKVVNSDMNNKNISEKAEFMLSESVHMETFEQKIDEAFNMGKPEKNKCNVETGSILDLKLRRSKRYSSATNLSSSKLTRLRRKSSSAHDLTSLVISETKSATELSDAKSSTSISSSETDLCEDKLNLPRKRGRQSRLSQLQDITEENTENVSSPNDKTLRRSVSSNQLVEQQPVMGTSMKRSSSSSILSEYGKASELELGT</sequence>
<reference evidence="2" key="1">
    <citation type="submission" date="2015-11" db="EMBL/GenBank/DDBJ databases">
        <title>De novo transcriptome assembly of four potential Pierce s Disease insect vectors from Arizona vineyards.</title>
        <authorList>
            <person name="Tassone E.E."/>
        </authorList>
    </citation>
    <scope>NUCLEOTIDE SEQUENCE</scope>
</reference>
<protein>
    <submittedName>
        <fullName evidence="2">Uncharacterized protein</fullName>
    </submittedName>
</protein>
<feature type="compositionally biased region" description="Low complexity" evidence="1">
    <location>
        <begin position="474"/>
        <end position="483"/>
    </location>
</feature>
<feature type="region of interest" description="Disordered" evidence="1">
    <location>
        <begin position="125"/>
        <end position="317"/>
    </location>
</feature>
<feature type="compositionally biased region" description="Basic and acidic residues" evidence="1">
    <location>
        <begin position="278"/>
        <end position="293"/>
    </location>
</feature>